<gene>
    <name evidence="3" type="ORF">HYG82_18475</name>
</gene>
<feature type="compositionally biased region" description="Basic and acidic residues" evidence="1">
    <location>
        <begin position="32"/>
        <end position="54"/>
    </location>
</feature>
<sequence length="77" mass="8826">MLFGKDGLFSSLDSPALEEAIAFIQEQVSQSRENKEPVEESDNKPADKLRELKNLHEEGVLTDDEFKSKKRELLDDF</sequence>
<accession>A0A7D5KN19</accession>
<dbReference type="Proteomes" id="UP000509241">
    <property type="component" value="Chromosome"/>
</dbReference>
<dbReference type="EMBL" id="CP058601">
    <property type="protein sequence ID" value="QLG51278.1"/>
    <property type="molecule type" value="Genomic_DNA"/>
</dbReference>
<reference evidence="3 4" key="1">
    <citation type="submission" date="2020-07" db="EMBL/GenBank/DDBJ databases">
        <authorList>
            <person name="Cui H."/>
        </authorList>
    </citation>
    <scope>NUCLEOTIDE SEQUENCE [LARGE SCALE GENOMIC DNA]</scope>
    <source>
        <strain evidence="3 4">YPL8</strain>
    </source>
</reference>
<organism evidence="3 4">
    <name type="scientific">Natrinema halophilum</name>
    <dbReference type="NCBI Taxonomy" id="1699371"/>
    <lineage>
        <taxon>Archaea</taxon>
        <taxon>Methanobacteriati</taxon>
        <taxon>Methanobacteriota</taxon>
        <taxon>Stenosarchaea group</taxon>
        <taxon>Halobacteria</taxon>
        <taxon>Halobacteriales</taxon>
        <taxon>Natrialbaceae</taxon>
        <taxon>Natrinema</taxon>
    </lineage>
</organism>
<proteinExistence type="predicted"/>
<dbReference type="InterPro" id="IPR018649">
    <property type="entry name" value="SHOCT"/>
</dbReference>
<dbReference type="Pfam" id="PF09851">
    <property type="entry name" value="SHOCT"/>
    <property type="match status" value="1"/>
</dbReference>
<protein>
    <submittedName>
        <fullName evidence="3">SHOCT domain-containing protein</fullName>
    </submittedName>
</protein>
<dbReference type="AlphaFoldDB" id="A0A7D5KN19"/>
<keyword evidence="4" id="KW-1185">Reference proteome</keyword>
<feature type="region of interest" description="Disordered" evidence="1">
    <location>
        <begin position="28"/>
        <end position="54"/>
    </location>
</feature>
<evidence type="ECO:0000256" key="1">
    <source>
        <dbReference type="SAM" id="MobiDB-lite"/>
    </source>
</evidence>
<evidence type="ECO:0000313" key="3">
    <source>
        <dbReference type="EMBL" id="QLG51278.1"/>
    </source>
</evidence>
<feature type="domain" description="SHOCT" evidence="2">
    <location>
        <begin position="47"/>
        <end position="74"/>
    </location>
</feature>
<name>A0A7D5KN19_9EURY</name>
<evidence type="ECO:0000259" key="2">
    <source>
        <dbReference type="Pfam" id="PF09851"/>
    </source>
</evidence>
<evidence type="ECO:0000313" key="4">
    <source>
        <dbReference type="Proteomes" id="UP000509241"/>
    </source>
</evidence>